<dbReference type="Gene3D" id="3.40.605.10">
    <property type="entry name" value="Aldehyde Dehydrogenase, Chain A, domain 1"/>
    <property type="match status" value="1"/>
</dbReference>
<dbReference type="InterPro" id="IPR034789">
    <property type="entry name" value="AAD_C"/>
</dbReference>
<dbReference type="SUPFAM" id="SSF56796">
    <property type="entry name" value="Dehydroquinate synthase-like"/>
    <property type="match status" value="1"/>
</dbReference>
<keyword evidence="5" id="KW-0511">Multifunctional enzyme</keyword>
<dbReference type="InterPro" id="IPR016163">
    <property type="entry name" value="Ald_DH_C"/>
</dbReference>
<gene>
    <name evidence="12" type="primary">adhE</name>
    <name evidence="12" type="synonym">adhC</name>
    <name evidence="12" type="ORF">ACFFGS_09480</name>
</gene>
<evidence type="ECO:0000313" key="12">
    <source>
        <dbReference type="EMBL" id="MFC0424347.1"/>
    </source>
</evidence>
<dbReference type="Proteomes" id="UP001589855">
    <property type="component" value="Unassembled WGS sequence"/>
</dbReference>
<evidence type="ECO:0000313" key="13">
    <source>
        <dbReference type="Proteomes" id="UP001589855"/>
    </source>
</evidence>
<dbReference type="Gene3D" id="3.40.309.10">
    <property type="entry name" value="Aldehyde Dehydrogenase, Chain A, domain 2"/>
    <property type="match status" value="1"/>
</dbReference>
<comment type="cofactor">
    <cofactor evidence="1">
        <name>Fe(2+)</name>
        <dbReference type="ChEBI" id="CHEBI:29033"/>
    </cofactor>
</comment>
<dbReference type="InterPro" id="IPR001670">
    <property type="entry name" value="ADH_Fe/GldA"/>
</dbReference>
<dbReference type="GO" id="GO:0004022">
    <property type="term" value="F:alcohol dehydrogenase (NAD+) activity"/>
    <property type="evidence" value="ECO:0007669"/>
    <property type="project" value="UniProtKB-EC"/>
</dbReference>
<accession>A0ABV6K5F2</accession>
<evidence type="ECO:0000256" key="6">
    <source>
        <dbReference type="ARBA" id="ARBA00035641"/>
    </source>
</evidence>
<evidence type="ECO:0000256" key="8">
    <source>
        <dbReference type="PIRNR" id="PIRNR000111"/>
    </source>
</evidence>
<evidence type="ECO:0000259" key="11">
    <source>
        <dbReference type="Pfam" id="PF25137"/>
    </source>
</evidence>
<feature type="domain" description="Fe-containing alcohol dehydrogenase-like C-terminal" evidence="11">
    <location>
        <begin position="652"/>
        <end position="860"/>
    </location>
</feature>
<sequence>MMKAADTKETKKTTNEVDELVKRSKKALAELKSYDQAQIDELCEKVAVAALDNHMKLAKMAVEETGRGVVEDKAIKNIYASEYIWNSMRHDKTVGILEEDAEKKMMKIAEPVGIVAGVTPVTNPTSTVVFKTLISLKGRNTIVFGFHPQAQKCCAETARIIQTAIAAAGGPADAVLYIEHPSIDATSALMHHPDVATILATGGPSMVTAAYSSGKPALGVGPGNGPTYVEKSANIKQAANDIVLSKTFDNGMICASENSAVIDKEIYADLMAEFKRLGCYIVKPKDVQALSDAVIDPNRHTVRGPVAGKSAYEIAQMAGLKDVDPECRVLIAELKGVGLKFPLSGEKLSPVLTVYKSSSNEEAFKICDDLLHYGGLGHTAGIHTTDDDLVKKFGLAMPACRILVNTPSSVGGLGNIYNNMTPSLTLGTGSYGGNSISHNVSDMDLINIKTVAKRRNNIQWVKMPPKVYFEPNSLRYLETMAGIKKVFLVCDPGMVKFGYADRVTAVLNQRVEPVDIDIFSEVEPNPSSDTVFKGVERMKAFEPDTIIALGGGSAMDAAKGMWLFYEHPEASFLGAKQKFLDIRKRAYKVPVPNKVTYIGIPTTSGTGSEVTPYAVITDSQTHVKYPITDYAMQPDIAIVDPQFVETVPPRTTAWTGLDVITHATEAYVSVMATDYSRAWSIQALKLAFKYLKASYDGDQEAREHMHNASTMAGMAFANAYLGINHSIAHKLGGEFNLPHGLAIAITYPQVVRYNAEIPTKLAMWPKYNYNTALGDYADIARAIGLPGKTDEELKESLVKAFIDLAHSMDVTLSLKANRVEKKHFDASVDHLAELAYEDQCTTANPREPLIKELKALLEREWDGQGVEK</sequence>
<evidence type="ECO:0000256" key="1">
    <source>
        <dbReference type="ARBA" id="ARBA00001954"/>
    </source>
</evidence>
<dbReference type="InterPro" id="IPR016162">
    <property type="entry name" value="Ald_DH_N"/>
</dbReference>
<dbReference type="Pfam" id="PF00465">
    <property type="entry name" value="Fe-ADH"/>
    <property type="match status" value="1"/>
</dbReference>
<dbReference type="Gene3D" id="3.40.50.1970">
    <property type="match status" value="1"/>
</dbReference>
<dbReference type="InterPro" id="IPR039697">
    <property type="entry name" value="Alcohol_dehydrogenase_Fe"/>
</dbReference>
<comment type="caution">
    <text evidence="12">The sequence shown here is derived from an EMBL/GenBank/DDBJ whole genome shotgun (WGS) entry which is preliminary data.</text>
</comment>
<feature type="domain" description="Alcohol dehydrogenase iron-type/glycerol dehydrogenase GldA" evidence="10">
    <location>
        <begin position="464"/>
        <end position="641"/>
    </location>
</feature>
<evidence type="ECO:0000259" key="9">
    <source>
        <dbReference type="Pfam" id="PF00171"/>
    </source>
</evidence>
<organism evidence="12 13">
    <name type="scientific">Lactiplantibacillus plajomi</name>
    <dbReference type="NCBI Taxonomy" id="1457217"/>
    <lineage>
        <taxon>Bacteria</taxon>
        <taxon>Bacillati</taxon>
        <taxon>Bacillota</taxon>
        <taxon>Bacilli</taxon>
        <taxon>Lactobacillales</taxon>
        <taxon>Lactobacillaceae</taxon>
        <taxon>Lactiplantibacillus</taxon>
    </lineage>
</organism>
<keyword evidence="4" id="KW-0520">NAD</keyword>
<dbReference type="Gene3D" id="1.20.1090.10">
    <property type="entry name" value="Dehydroquinate synthase-like - alpha domain"/>
    <property type="match status" value="1"/>
</dbReference>
<dbReference type="PANTHER" id="PTHR11496:SF83">
    <property type="entry name" value="HYDROXYACID-OXOACID TRANSHYDROGENASE, MITOCHONDRIAL"/>
    <property type="match status" value="1"/>
</dbReference>
<evidence type="ECO:0000256" key="3">
    <source>
        <dbReference type="ARBA" id="ARBA00023004"/>
    </source>
</evidence>
<comment type="similarity">
    <text evidence="7 8">In the C-terminal section; belongs to the iron-containing alcohol dehydrogenase family.</text>
</comment>
<dbReference type="PIRSF" id="PIRSF000111">
    <property type="entry name" value="ALDH_ADH"/>
    <property type="match status" value="1"/>
</dbReference>
<evidence type="ECO:0000256" key="2">
    <source>
        <dbReference type="ARBA" id="ARBA00023002"/>
    </source>
</evidence>
<proteinExistence type="inferred from homology"/>
<dbReference type="NCBIfam" id="NF010378">
    <property type="entry name" value="PRK13805.1"/>
    <property type="match status" value="1"/>
</dbReference>
<evidence type="ECO:0000256" key="7">
    <source>
        <dbReference type="ARBA" id="ARBA00035645"/>
    </source>
</evidence>
<keyword evidence="2 8" id="KW-0560">Oxidoreductase</keyword>
<dbReference type="Pfam" id="PF25137">
    <property type="entry name" value="ADH_Fe_C"/>
    <property type="match status" value="1"/>
</dbReference>
<dbReference type="RefSeq" id="WP_170178239.1">
    <property type="nucleotide sequence ID" value="NZ_BAABRM010000011.1"/>
</dbReference>
<evidence type="ECO:0000256" key="5">
    <source>
        <dbReference type="ARBA" id="ARBA00023268"/>
    </source>
</evidence>
<dbReference type="InterPro" id="IPR012079">
    <property type="entry name" value="Bifunc_Ald-ADH"/>
</dbReference>
<name>A0ABV6K5F2_9LACO</name>
<protein>
    <recommendedName>
        <fullName evidence="8">Aldehyde-alcohol dehydrogenase</fullName>
    </recommendedName>
</protein>
<dbReference type="CDD" id="cd07122">
    <property type="entry name" value="ALDH_F20_ACDH"/>
    <property type="match status" value="1"/>
</dbReference>
<evidence type="ECO:0000259" key="10">
    <source>
        <dbReference type="Pfam" id="PF00465"/>
    </source>
</evidence>
<dbReference type="CDD" id="cd08178">
    <property type="entry name" value="AAD_C"/>
    <property type="match status" value="1"/>
</dbReference>
<dbReference type="PROSITE" id="PS00913">
    <property type="entry name" value="ADH_IRON_1"/>
    <property type="match status" value="1"/>
</dbReference>
<comment type="similarity">
    <text evidence="6 8">In the N-terminal section; belongs to the aldehyde dehydrogenase family.</text>
</comment>
<dbReference type="GO" id="GO:0008774">
    <property type="term" value="F:acetaldehyde dehydrogenase (acetylating) activity"/>
    <property type="evidence" value="ECO:0007669"/>
    <property type="project" value="UniProtKB-EC"/>
</dbReference>
<dbReference type="Pfam" id="PF00171">
    <property type="entry name" value="Aldedh"/>
    <property type="match status" value="1"/>
</dbReference>
<reference evidence="12 13" key="1">
    <citation type="submission" date="2024-09" db="EMBL/GenBank/DDBJ databases">
        <authorList>
            <person name="Sun Q."/>
            <person name="Mori K."/>
        </authorList>
    </citation>
    <scope>NUCLEOTIDE SEQUENCE [LARGE SCALE GENOMIC DNA]</scope>
    <source>
        <strain evidence="12 13">TBRC 4575</strain>
    </source>
</reference>
<dbReference type="InterPro" id="IPR056798">
    <property type="entry name" value="ADH_Fe_C"/>
</dbReference>
<dbReference type="InterPro" id="IPR016161">
    <property type="entry name" value="Ald_DH/histidinol_DH"/>
</dbReference>
<dbReference type="PANTHER" id="PTHR11496">
    <property type="entry name" value="ALCOHOL DEHYDROGENASE"/>
    <property type="match status" value="1"/>
</dbReference>
<dbReference type="InterPro" id="IPR018211">
    <property type="entry name" value="ADH_Fe_CS"/>
</dbReference>
<evidence type="ECO:0000256" key="4">
    <source>
        <dbReference type="ARBA" id="ARBA00023027"/>
    </source>
</evidence>
<feature type="domain" description="Aldehyde dehydrogenase" evidence="9">
    <location>
        <begin position="11"/>
        <end position="275"/>
    </location>
</feature>
<keyword evidence="3" id="KW-0408">Iron</keyword>
<dbReference type="SUPFAM" id="SSF53720">
    <property type="entry name" value="ALDH-like"/>
    <property type="match status" value="1"/>
</dbReference>
<dbReference type="EMBL" id="JBHLUK010000070">
    <property type="protein sequence ID" value="MFC0424347.1"/>
    <property type="molecule type" value="Genomic_DNA"/>
</dbReference>
<keyword evidence="13" id="KW-1185">Reference proteome</keyword>
<dbReference type="InterPro" id="IPR015590">
    <property type="entry name" value="Aldehyde_DH_dom"/>
</dbReference>